<evidence type="ECO:0000313" key="2">
    <source>
        <dbReference type="Proteomes" id="UP000447545"/>
    </source>
</evidence>
<accession>A0A7K1GDX8</accession>
<organism evidence="1 2">
    <name type="scientific">Winogradskyella ouciana</name>
    <dbReference type="NCBI Taxonomy" id="2608631"/>
    <lineage>
        <taxon>Bacteria</taxon>
        <taxon>Pseudomonadati</taxon>
        <taxon>Bacteroidota</taxon>
        <taxon>Flavobacteriia</taxon>
        <taxon>Flavobacteriales</taxon>
        <taxon>Flavobacteriaceae</taxon>
        <taxon>Winogradskyella</taxon>
    </lineage>
</organism>
<dbReference type="RefSeq" id="WP_155089530.1">
    <property type="nucleotide sequence ID" value="NZ_WJYA01000006.1"/>
</dbReference>
<evidence type="ECO:0000313" key="1">
    <source>
        <dbReference type="EMBL" id="MTE27512.1"/>
    </source>
</evidence>
<sequence length="146" mass="16656">MKTNQLYTILFLLSLYCCQNSKKANNTINETDCIESVLAKDSELGKTRNHECETITLHQTIENYTKAMQNLNFEGCPEAFSTAFEGHISAWDRMGEFTKAYSDLRGEMHVLFDSIEKTKDSTQFKALLKNIWGTWAEVEAAQPNSK</sequence>
<dbReference type="EMBL" id="WJYA01000006">
    <property type="protein sequence ID" value="MTE27512.1"/>
    <property type="molecule type" value="Genomic_DNA"/>
</dbReference>
<comment type="caution">
    <text evidence="1">The sequence shown here is derived from an EMBL/GenBank/DDBJ whole genome shotgun (WGS) entry which is preliminary data.</text>
</comment>
<gene>
    <name evidence="1" type="ORF">F1003_11270</name>
</gene>
<keyword evidence="2" id="KW-1185">Reference proteome</keyword>
<name>A0A7K1GDX8_9FLAO</name>
<reference evidence="1 2" key="1">
    <citation type="submission" date="2019-11" db="EMBL/GenBank/DDBJ databases">
        <title>Winogradskyella ouciana sp. nov., isolated from the hadal seawater of the Mariana Trench.</title>
        <authorList>
            <person name="Liu R."/>
        </authorList>
    </citation>
    <scope>NUCLEOTIDE SEQUENCE [LARGE SCALE GENOMIC DNA]</scope>
    <source>
        <strain evidence="1 2">ZXX205</strain>
    </source>
</reference>
<dbReference type="AlphaFoldDB" id="A0A7K1GDX8"/>
<protein>
    <submittedName>
        <fullName evidence="1">Uncharacterized protein</fullName>
    </submittedName>
</protein>
<dbReference type="Proteomes" id="UP000447545">
    <property type="component" value="Unassembled WGS sequence"/>
</dbReference>
<proteinExistence type="predicted"/>